<dbReference type="Gene3D" id="3.30.420.10">
    <property type="entry name" value="Ribonuclease H-like superfamily/Ribonuclease H"/>
    <property type="match status" value="1"/>
</dbReference>
<dbReference type="FunFam" id="3.30.420.10:FF:000032">
    <property type="entry name" value="Retrovirus-related Pol polyprotein from transposon 297-like Protein"/>
    <property type="match status" value="1"/>
</dbReference>
<evidence type="ECO:0000313" key="4">
    <source>
        <dbReference type="EMBL" id="KAA3676593.1"/>
    </source>
</evidence>
<feature type="coiled-coil region" evidence="1">
    <location>
        <begin position="306"/>
        <end position="333"/>
    </location>
</feature>
<dbReference type="InterPro" id="IPR012337">
    <property type="entry name" value="RNaseH-like_sf"/>
</dbReference>
<dbReference type="EMBL" id="QNGE01001902">
    <property type="protein sequence ID" value="KAA3676593.1"/>
    <property type="molecule type" value="Genomic_DNA"/>
</dbReference>
<dbReference type="GO" id="GO:0003676">
    <property type="term" value="F:nucleic acid binding"/>
    <property type="evidence" value="ECO:0007669"/>
    <property type="project" value="InterPro"/>
</dbReference>
<organism evidence="4 5">
    <name type="scientific">Paragonimus westermani</name>
    <dbReference type="NCBI Taxonomy" id="34504"/>
    <lineage>
        <taxon>Eukaryota</taxon>
        <taxon>Metazoa</taxon>
        <taxon>Spiralia</taxon>
        <taxon>Lophotrochozoa</taxon>
        <taxon>Platyhelminthes</taxon>
        <taxon>Trematoda</taxon>
        <taxon>Digenea</taxon>
        <taxon>Plagiorchiida</taxon>
        <taxon>Troglotremata</taxon>
        <taxon>Troglotrematidae</taxon>
        <taxon>Paragonimus</taxon>
    </lineage>
</organism>
<dbReference type="PROSITE" id="PS50994">
    <property type="entry name" value="INTEGRASE"/>
    <property type="match status" value="1"/>
</dbReference>
<evidence type="ECO:0000313" key="5">
    <source>
        <dbReference type="Proteomes" id="UP000324629"/>
    </source>
</evidence>
<dbReference type="AlphaFoldDB" id="A0A5J4NM11"/>
<dbReference type="Pfam" id="PF00665">
    <property type="entry name" value="rve"/>
    <property type="match status" value="1"/>
</dbReference>
<dbReference type="InterPro" id="IPR036397">
    <property type="entry name" value="RNaseH_sf"/>
</dbReference>
<name>A0A5J4NM11_9TREM</name>
<dbReference type="SUPFAM" id="SSF53098">
    <property type="entry name" value="Ribonuclease H-like"/>
    <property type="match status" value="1"/>
</dbReference>
<dbReference type="InterPro" id="IPR052160">
    <property type="entry name" value="Gypsy_RT_Integrase-like"/>
</dbReference>
<comment type="caution">
    <text evidence="4">The sequence shown here is derived from an EMBL/GenBank/DDBJ whole genome shotgun (WGS) entry which is preliminary data.</text>
</comment>
<evidence type="ECO:0000256" key="1">
    <source>
        <dbReference type="SAM" id="Coils"/>
    </source>
</evidence>
<evidence type="ECO:0000256" key="2">
    <source>
        <dbReference type="SAM" id="MobiDB-lite"/>
    </source>
</evidence>
<dbReference type="GO" id="GO:0015074">
    <property type="term" value="P:DNA integration"/>
    <property type="evidence" value="ECO:0007669"/>
    <property type="project" value="InterPro"/>
</dbReference>
<proteinExistence type="predicted"/>
<feature type="domain" description="Integrase catalytic" evidence="3">
    <location>
        <begin position="135"/>
        <end position="296"/>
    </location>
</feature>
<dbReference type="InterPro" id="IPR001584">
    <property type="entry name" value="Integrase_cat-core"/>
</dbReference>
<accession>A0A5J4NM11</accession>
<keyword evidence="1" id="KW-0175">Coiled coil</keyword>
<feature type="compositionally biased region" description="Basic and acidic residues" evidence="2">
    <location>
        <begin position="385"/>
        <end position="396"/>
    </location>
</feature>
<dbReference type="Proteomes" id="UP000324629">
    <property type="component" value="Unassembled WGS sequence"/>
</dbReference>
<keyword evidence="5" id="KW-1185">Reference proteome</keyword>
<protein>
    <recommendedName>
        <fullName evidence="3">Integrase catalytic domain-containing protein</fullName>
    </recommendedName>
</protein>
<dbReference type="PANTHER" id="PTHR47266">
    <property type="entry name" value="ENDONUCLEASE-RELATED"/>
    <property type="match status" value="1"/>
</dbReference>
<gene>
    <name evidence="4" type="ORF">DEA37_0009144</name>
</gene>
<reference evidence="4 5" key="1">
    <citation type="journal article" date="2019" name="Gigascience">
        <title>Whole-genome sequence of the oriental lung fluke Paragonimus westermani.</title>
        <authorList>
            <person name="Oey H."/>
            <person name="Zakrzewski M."/>
            <person name="Narain K."/>
            <person name="Devi K.R."/>
            <person name="Agatsuma T."/>
            <person name="Nawaratna S."/>
            <person name="Gobert G.N."/>
            <person name="Jones M.K."/>
            <person name="Ragan M.A."/>
            <person name="McManus D.P."/>
            <person name="Krause L."/>
        </authorList>
    </citation>
    <scope>NUCLEOTIDE SEQUENCE [LARGE SCALE GENOMIC DNA]</scope>
    <source>
        <strain evidence="4 5">IND2009</strain>
    </source>
</reference>
<sequence>NQLQQLSADFEALRSHCSACSGSHSVSDVGSRHYPAIGLPYSPSASPSAGSFHDFVENEDKVLRKVIDALARGVRILTNTKDEELKIIASQWKRVNLNRAGVLTWQRGVGRPCVVVIPRQLRRKLLKGDNRGAQQPLQPIPVSEIGELWSTDLMGPFPLSARGNQYVLVMTEHFTRWIEATGVPDQKASTVGDMVMKHIVANHGVPKAILTDQGPCFESEEIKRIRTTPYHPQTNGLTERNNRTVKEWLSARGGDWESALPLVLLGYRASVQASTKKSPFQLMYGRTPRLPVDQDIGVWPECIDSTRELVTERERAKRNLKALQARTKEQSARQRFGKTRMFNLGKRLEGGPVYTTKKDGETKRVHATELSTWHEMPARRIRKSIIQEETPRRSEKIPQQTPRSAVKPALSL</sequence>
<feature type="region of interest" description="Disordered" evidence="2">
    <location>
        <begin position="384"/>
        <end position="412"/>
    </location>
</feature>
<evidence type="ECO:0000259" key="3">
    <source>
        <dbReference type="PROSITE" id="PS50994"/>
    </source>
</evidence>
<feature type="non-terminal residue" evidence="4">
    <location>
        <position position="1"/>
    </location>
</feature>